<evidence type="ECO:0000313" key="2">
    <source>
        <dbReference type="EMBL" id="MDX2297473.1"/>
    </source>
</evidence>
<evidence type="ECO:0008006" key="4">
    <source>
        <dbReference type="Google" id="ProtNLM"/>
    </source>
</evidence>
<feature type="compositionally biased region" description="Basic and acidic residues" evidence="1">
    <location>
        <begin position="1"/>
        <end position="12"/>
    </location>
</feature>
<sequence>MKDLAEHEHEESAEYGEPARPVTVNADADETEAMRDGDTFEVVTRIGAVGAHLHASDTELGNVEYAAKVQIARVKSVSNGIDPDR</sequence>
<organism evidence="2 3">
    <name type="scientific">Streptomyces roseolus</name>
    <dbReference type="NCBI Taxonomy" id="67358"/>
    <lineage>
        <taxon>Bacteria</taxon>
        <taxon>Bacillati</taxon>
        <taxon>Actinomycetota</taxon>
        <taxon>Actinomycetes</taxon>
        <taxon>Kitasatosporales</taxon>
        <taxon>Streptomycetaceae</taxon>
        <taxon>Streptomyces</taxon>
    </lineage>
</organism>
<evidence type="ECO:0000256" key="1">
    <source>
        <dbReference type="SAM" id="MobiDB-lite"/>
    </source>
</evidence>
<comment type="caution">
    <text evidence="2">The sequence shown here is derived from an EMBL/GenBank/DDBJ whole genome shotgun (WGS) entry which is preliminary data.</text>
</comment>
<gene>
    <name evidence="2" type="ORF">R2363_35510</name>
</gene>
<feature type="region of interest" description="Disordered" evidence="1">
    <location>
        <begin position="1"/>
        <end position="23"/>
    </location>
</feature>
<name>A0ABU4KI62_9ACTN</name>
<dbReference type="EMBL" id="JAWJZF010000517">
    <property type="protein sequence ID" value="MDX2297473.1"/>
    <property type="molecule type" value="Genomic_DNA"/>
</dbReference>
<accession>A0ABU4KI62</accession>
<dbReference type="RefSeq" id="WP_319013595.1">
    <property type="nucleotide sequence ID" value="NZ_JAWJZF010000517.1"/>
</dbReference>
<evidence type="ECO:0000313" key="3">
    <source>
        <dbReference type="Proteomes" id="UP001278571"/>
    </source>
</evidence>
<reference evidence="2 3" key="1">
    <citation type="submission" date="2023-10" db="EMBL/GenBank/DDBJ databases">
        <authorList>
            <person name="Wang X.X."/>
        </authorList>
    </citation>
    <scope>NUCLEOTIDE SEQUENCE [LARGE SCALE GENOMIC DNA]</scope>
    <source>
        <strain evidence="2 3">NBRC 12816</strain>
    </source>
</reference>
<keyword evidence="3" id="KW-1185">Reference proteome</keyword>
<protein>
    <recommendedName>
        <fullName evidence="4">TRAM domain-containing protein</fullName>
    </recommendedName>
</protein>
<proteinExistence type="predicted"/>
<dbReference type="Proteomes" id="UP001278571">
    <property type="component" value="Unassembled WGS sequence"/>
</dbReference>